<dbReference type="InterPro" id="IPR016181">
    <property type="entry name" value="Acyl_CoA_acyltransferase"/>
</dbReference>
<dbReference type="InterPro" id="IPR045057">
    <property type="entry name" value="Gcn5-rel_NAT"/>
</dbReference>
<protein>
    <submittedName>
        <fullName evidence="2">N-acetyltransferase</fullName>
    </submittedName>
</protein>
<dbReference type="RefSeq" id="WP_158033627.1">
    <property type="nucleotide sequence ID" value="NZ_ML708616.1"/>
</dbReference>
<gene>
    <name evidence="2" type="ORF">FCK90_07170</name>
</gene>
<comment type="caution">
    <text evidence="2">The sequence shown here is derived from an EMBL/GenBank/DDBJ whole genome shotgun (WGS) entry which is preliminary data.</text>
</comment>
<evidence type="ECO:0000259" key="1">
    <source>
        <dbReference type="PROSITE" id="PS51729"/>
    </source>
</evidence>
<evidence type="ECO:0000313" key="3">
    <source>
        <dbReference type="Proteomes" id="UP000325957"/>
    </source>
</evidence>
<evidence type="ECO:0000313" key="2">
    <source>
        <dbReference type="EMBL" id="KAA9394256.1"/>
    </source>
</evidence>
<dbReference type="OrthoDB" id="5405911at2"/>
<dbReference type="Pfam" id="PF14542">
    <property type="entry name" value="Acetyltransf_CG"/>
    <property type="match status" value="1"/>
</dbReference>
<dbReference type="CDD" id="cd04301">
    <property type="entry name" value="NAT_SF"/>
    <property type="match status" value="1"/>
</dbReference>
<sequence>MTQNPEISLQHNAERNAIELFDGDQKIGEVDYLEAHTPDGAAAWNMVHTGVRPQHRNRGLASQLVRFAMETAREHDRKVIPSCPYIQVWLRKNPDYQDLTS</sequence>
<dbReference type="InterPro" id="IPR031165">
    <property type="entry name" value="GNAT_YJDJ"/>
</dbReference>
<dbReference type="Proteomes" id="UP000325957">
    <property type="component" value="Unassembled WGS sequence"/>
</dbReference>
<feature type="domain" description="N-acetyltransferase" evidence="1">
    <location>
        <begin position="10"/>
        <end position="101"/>
    </location>
</feature>
<keyword evidence="3" id="KW-1185">Reference proteome</keyword>
<dbReference type="Gene3D" id="3.40.630.30">
    <property type="match status" value="1"/>
</dbReference>
<organism evidence="2 3">
    <name type="scientific">Kocuria coralli</name>
    <dbReference type="NCBI Taxonomy" id="1461025"/>
    <lineage>
        <taxon>Bacteria</taxon>
        <taxon>Bacillati</taxon>
        <taxon>Actinomycetota</taxon>
        <taxon>Actinomycetes</taxon>
        <taxon>Micrococcales</taxon>
        <taxon>Micrococcaceae</taxon>
        <taxon>Kocuria</taxon>
    </lineage>
</organism>
<dbReference type="AlphaFoldDB" id="A0A5J5KZI3"/>
<keyword evidence="2" id="KW-0808">Transferase</keyword>
<dbReference type="SUPFAM" id="SSF55729">
    <property type="entry name" value="Acyl-CoA N-acyltransferases (Nat)"/>
    <property type="match status" value="1"/>
</dbReference>
<dbReference type="EMBL" id="SZWF01000007">
    <property type="protein sequence ID" value="KAA9394256.1"/>
    <property type="molecule type" value="Genomic_DNA"/>
</dbReference>
<dbReference type="PANTHER" id="PTHR31435:SF10">
    <property type="entry name" value="BSR4717 PROTEIN"/>
    <property type="match status" value="1"/>
</dbReference>
<accession>A0A5J5KZI3</accession>
<name>A0A5J5KZI3_9MICC</name>
<proteinExistence type="predicted"/>
<reference evidence="2 3" key="1">
    <citation type="submission" date="2019-05" db="EMBL/GenBank/DDBJ databases">
        <title>Kocuria coralli sp. nov., a novel actinobacterium isolated from coral reef seawater.</title>
        <authorList>
            <person name="Li J."/>
        </authorList>
    </citation>
    <scope>NUCLEOTIDE SEQUENCE [LARGE SCALE GENOMIC DNA]</scope>
    <source>
        <strain evidence="2 3">SCSIO 13007</strain>
    </source>
</reference>
<dbReference type="PANTHER" id="PTHR31435">
    <property type="entry name" value="PROTEIN NATD1"/>
    <property type="match status" value="1"/>
</dbReference>
<dbReference type="PROSITE" id="PS51729">
    <property type="entry name" value="GNAT_YJDJ"/>
    <property type="match status" value="1"/>
</dbReference>
<dbReference type="GO" id="GO:0016740">
    <property type="term" value="F:transferase activity"/>
    <property type="evidence" value="ECO:0007669"/>
    <property type="project" value="UniProtKB-KW"/>
</dbReference>